<sequence>MMTEEQRVEKQQLCDKFIDKIDSLFEEFKNTTGIEFHIIDDFQFKQLQEIKIFKKRNPNNRFYYSPRIITAKGTQVETHQYIY</sequence>
<dbReference type="AlphaFoldDB" id="A0A8J6U2X7"/>
<organism evidence="1 2">
    <name type="scientific">Taishania pollutisoli</name>
    <dbReference type="NCBI Taxonomy" id="2766479"/>
    <lineage>
        <taxon>Bacteria</taxon>
        <taxon>Pseudomonadati</taxon>
        <taxon>Bacteroidota</taxon>
        <taxon>Flavobacteriia</taxon>
        <taxon>Flavobacteriales</taxon>
        <taxon>Crocinitomicaceae</taxon>
        <taxon>Taishania</taxon>
    </lineage>
</organism>
<protein>
    <submittedName>
        <fullName evidence="1">Uncharacterized protein</fullName>
    </submittedName>
</protein>
<accession>A0A8J6U2X7</accession>
<reference evidence="1" key="1">
    <citation type="submission" date="2020-09" db="EMBL/GenBank/DDBJ databases">
        <title>Taishania pollutisoli gen. nov., sp. nov., Isolated from Tetrabromobisphenol A-Contaminated Soil.</title>
        <authorList>
            <person name="Chen Q."/>
        </authorList>
    </citation>
    <scope>NUCLEOTIDE SEQUENCE</scope>
    <source>
        <strain evidence="1">CZZ-1</strain>
    </source>
</reference>
<dbReference type="Proteomes" id="UP000652681">
    <property type="component" value="Unassembled WGS sequence"/>
</dbReference>
<keyword evidence="2" id="KW-1185">Reference proteome</keyword>
<gene>
    <name evidence="1" type="ORF">H9Y05_15670</name>
</gene>
<proteinExistence type="predicted"/>
<name>A0A8J6U2X7_9FLAO</name>
<dbReference type="EMBL" id="JACVEL010000020">
    <property type="protein sequence ID" value="MBC9813915.1"/>
    <property type="molecule type" value="Genomic_DNA"/>
</dbReference>
<evidence type="ECO:0000313" key="1">
    <source>
        <dbReference type="EMBL" id="MBC9813915.1"/>
    </source>
</evidence>
<comment type="caution">
    <text evidence="1">The sequence shown here is derived from an EMBL/GenBank/DDBJ whole genome shotgun (WGS) entry which is preliminary data.</text>
</comment>
<evidence type="ECO:0000313" key="2">
    <source>
        <dbReference type="Proteomes" id="UP000652681"/>
    </source>
</evidence>
<dbReference type="RefSeq" id="WP_216714824.1">
    <property type="nucleotide sequence ID" value="NZ_JACVEL010000020.1"/>
</dbReference>